<dbReference type="UniPathway" id="UPA00277">
    <property type="reaction ID" value="UER00407"/>
</dbReference>
<dbReference type="NCBIfam" id="TIGR00083">
    <property type="entry name" value="ribF"/>
    <property type="match status" value="1"/>
</dbReference>
<evidence type="ECO:0000256" key="8">
    <source>
        <dbReference type="ARBA" id="ARBA00022741"/>
    </source>
</evidence>
<accession>A0A2T1GL50</accession>
<dbReference type="Pfam" id="PF06574">
    <property type="entry name" value="FAD_syn"/>
    <property type="match status" value="1"/>
</dbReference>
<comment type="pathway">
    <text evidence="3 15">Cofactor biosynthesis; FMN biosynthesis; FMN from riboflavin (ATP route): step 1/1.</text>
</comment>
<dbReference type="GO" id="GO:0009398">
    <property type="term" value="P:FMN biosynthetic process"/>
    <property type="evidence" value="ECO:0007669"/>
    <property type="project" value="UniProtKB-UniRule"/>
</dbReference>
<keyword evidence="7 15" id="KW-0548">Nucleotidyltransferase</keyword>
<evidence type="ECO:0000256" key="13">
    <source>
        <dbReference type="ARBA" id="ARBA00047880"/>
    </source>
</evidence>
<dbReference type="PIRSF" id="PIRSF004491">
    <property type="entry name" value="FAD_Synth"/>
    <property type="match status" value="1"/>
</dbReference>
<evidence type="ECO:0000256" key="7">
    <source>
        <dbReference type="ARBA" id="ARBA00022695"/>
    </source>
</evidence>
<evidence type="ECO:0000256" key="2">
    <source>
        <dbReference type="ARBA" id="ARBA00004726"/>
    </source>
</evidence>
<comment type="pathway">
    <text evidence="2 15">Cofactor biosynthesis; FAD biosynthesis; FAD from FMN: step 1/1.</text>
</comment>
<comment type="similarity">
    <text evidence="15">Belongs to the ribF family.</text>
</comment>
<dbReference type="SUPFAM" id="SSF82114">
    <property type="entry name" value="Riboflavin kinase-like"/>
    <property type="match status" value="1"/>
</dbReference>
<proteinExistence type="inferred from homology"/>
<evidence type="ECO:0000256" key="4">
    <source>
        <dbReference type="ARBA" id="ARBA00022630"/>
    </source>
</evidence>
<dbReference type="Pfam" id="PF01687">
    <property type="entry name" value="Flavokinase"/>
    <property type="match status" value="1"/>
</dbReference>
<dbReference type="InterPro" id="IPR015865">
    <property type="entry name" value="Riboflavin_kinase_bac/euk"/>
</dbReference>
<dbReference type="InterPro" id="IPR023468">
    <property type="entry name" value="Riboflavin_kinase"/>
</dbReference>
<evidence type="ECO:0000256" key="10">
    <source>
        <dbReference type="ARBA" id="ARBA00022827"/>
    </source>
</evidence>
<dbReference type="PANTHER" id="PTHR22749:SF6">
    <property type="entry name" value="RIBOFLAVIN KINASE"/>
    <property type="match status" value="1"/>
</dbReference>
<comment type="catalytic activity">
    <reaction evidence="14 15">
        <text>FMN + ATP + H(+) = FAD + diphosphate</text>
        <dbReference type="Rhea" id="RHEA:17237"/>
        <dbReference type="ChEBI" id="CHEBI:15378"/>
        <dbReference type="ChEBI" id="CHEBI:30616"/>
        <dbReference type="ChEBI" id="CHEBI:33019"/>
        <dbReference type="ChEBI" id="CHEBI:57692"/>
        <dbReference type="ChEBI" id="CHEBI:58210"/>
        <dbReference type="EC" id="2.7.7.2"/>
    </reaction>
</comment>
<evidence type="ECO:0000256" key="1">
    <source>
        <dbReference type="ARBA" id="ARBA00002121"/>
    </source>
</evidence>
<evidence type="ECO:0000256" key="15">
    <source>
        <dbReference type="PIRNR" id="PIRNR004491"/>
    </source>
</evidence>
<evidence type="ECO:0000256" key="11">
    <source>
        <dbReference type="ARBA" id="ARBA00022840"/>
    </source>
</evidence>
<evidence type="ECO:0000259" key="16">
    <source>
        <dbReference type="SMART" id="SM00904"/>
    </source>
</evidence>
<gene>
    <name evidence="17" type="ORF">C7B77_04285</name>
</gene>
<keyword evidence="18" id="KW-1185">Reference proteome</keyword>
<dbReference type="OrthoDB" id="9803667at2"/>
<name>A0A2T1GL50_9CYAN</name>
<keyword evidence="10 15" id="KW-0274">FAD</keyword>
<dbReference type="Proteomes" id="UP000238937">
    <property type="component" value="Unassembled WGS sequence"/>
</dbReference>
<evidence type="ECO:0000256" key="6">
    <source>
        <dbReference type="ARBA" id="ARBA00022679"/>
    </source>
</evidence>
<evidence type="ECO:0000256" key="5">
    <source>
        <dbReference type="ARBA" id="ARBA00022643"/>
    </source>
</evidence>
<sequence length="304" mass="33770">MQITSSLDKILTPTAIALGNFDGIHRGHLEVIKPVLEAKDAGVYKTVVTFDPHPQQYFTGQQRQLLTPHPERAIILESLGVQQLVLLSFDRELVKLSPQEFVQQILNDRLQAKFVSVGEDFRFGNQRAGAATDLVKLTADIGICTRIAPLETDGDSRISSSRIRAALLAADLELTQQLLGRYYSIVGTVINGQEIGRSIGFPTANLKYPPEKFLPRQGVYCVRVDTATATQLPGVMNIGKRPTVNGVNTTVEVHLLDWDGNLYGQQLTVYLHHFLRSEQKFPDLAALTKQIQADCDAARKFFQM</sequence>
<dbReference type="RefSeq" id="WP_106300659.1">
    <property type="nucleotide sequence ID" value="NZ_PVWO01000031.1"/>
</dbReference>
<dbReference type="FunFam" id="3.40.50.620:FF:000021">
    <property type="entry name" value="Riboflavin biosynthesis protein"/>
    <property type="match status" value="1"/>
</dbReference>
<keyword evidence="5 15" id="KW-0288">FMN</keyword>
<dbReference type="AlphaFoldDB" id="A0A2T1GL50"/>
<keyword evidence="6 15" id="KW-0808">Transferase</keyword>
<comment type="caution">
    <text evidence="17">The sequence shown here is derived from an EMBL/GenBank/DDBJ whole genome shotgun (WGS) entry which is preliminary data.</text>
</comment>
<dbReference type="InterPro" id="IPR023465">
    <property type="entry name" value="Riboflavin_kinase_dom_sf"/>
</dbReference>
<evidence type="ECO:0000256" key="3">
    <source>
        <dbReference type="ARBA" id="ARBA00005201"/>
    </source>
</evidence>
<dbReference type="NCBIfam" id="NF004162">
    <property type="entry name" value="PRK05627.1-5"/>
    <property type="match status" value="1"/>
</dbReference>
<keyword evidence="4 15" id="KW-0285">Flavoprotein</keyword>
<comment type="function">
    <text evidence="1">Catalyzes the phosphorylation of riboflavin to FMN followed by the adenylation of FMN to FAD.</text>
</comment>
<dbReference type="GO" id="GO:0003919">
    <property type="term" value="F:FMN adenylyltransferase activity"/>
    <property type="evidence" value="ECO:0007669"/>
    <property type="project" value="UniProtKB-UniRule"/>
</dbReference>
<evidence type="ECO:0000313" key="18">
    <source>
        <dbReference type="Proteomes" id="UP000238937"/>
    </source>
</evidence>
<dbReference type="UniPathway" id="UPA00276">
    <property type="reaction ID" value="UER00406"/>
</dbReference>
<dbReference type="GO" id="GO:0005524">
    <property type="term" value="F:ATP binding"/>
    <property type="evidence" value="ECO:0007669"/>
    <property type="project" value="UniProtKB-UniRule"/>
</dbReference>
<dbReference type="NCBIfam" id="NF004160">
    <property type="entry name" value="PRK05627.1-3"/>
    <property type="match status" value="1"/>
</dbReference>
<organism evidence="17 18">
    <name type="scientific">Chamaesiphon polymorphus CCALA 037</name>
    <dbReference type="NCBI Taxonomy" id="2107692"/>
    <lineage>
        <taxon>Bacteria</taxon>
        <taxon>Bacillati</taxon>
        <taxon>Cyanobacteriota</taxon>
        <taxon>Cyanophyceae</taxon>
        <taxon>Gomontiellales</taxon>
        <taxon>Chamaesiphonaceae</taxon>
        <taxon>Chamaesiphon</taxon>
    </lineage>
</organism>
<dbReference type="FunFam" id="2.40.30.30:FF:000003">
    <property type="entry name" value="Riboflavin biosynthesis protein"/>
    <property type="match status" value="1"/>
</dbReference>
<evidence type="ECO:0000256" key="12">
    <source>
        <dbReference type="ARBA" id="ARBA00023268"/>
    </source>
</evidence>
<dbReference type="GO" id="GO:0009231">
    <property type="term" value="P:riboflavin biosynthetic process"/>
    <property type="evidence" value="ECO:0007669"/>
    <property type="project" value="InterPro"/>
</dbReference>
<dbReference type="GO" id="GO:0008531">
    <property type="term" value="F:riboflavin kinase activity"/>
    <property type="evidence" value="ECO:0007669"/>
    <property type="project" value="UniProtKB-UniRule"/>
</dbReference>
<dbReference type="Gene3D" id="3.40.50.620">
    <property type="entry name" value="HUPs"/>
    <property type="match status" value="1"/>
</dbReference>
<dbReference type="PANTHER" id="PTHR22749">
    <property type="entry name" value="RIBOFLAVIN KINASE/FMN ADENYLYLTRANSFERASE"/>
    <property type="match status" value="1"/>
</dbReference>
<dbReference type="SUPFAM" id="SSF52374">
    <property type="entry name" value="Nucleotidylyl transferase"/>
    <property type="match status" value="1"/>
</dbReference>
<dbReference type="CDD" id="cd02064">
    <property type="entry name" value="FAD_synthetase_N"/>
    <property type="match status" value="1"/>
</dbReference>
<keyword evidence="9 15" id="KW-0418">Kinase</keyword>
<evidence type="ECO:0000256" key="9">
    <source>
        <dbReference type="ARBA" id="ARBA00022777"/>
    </source>
</evidence>
<dbReference type="EC" id="2.7.7.2" evidence="15"/>
<protein>
    <recommendedName>
        <fullName evidence="15">Riboflavin biosynthesis protein</fullName>
    </recommendedName>
    <domain>
        <recommendedName>
            <fullName evidence="15">Riboflavin kinase</fullName>
            <ecNumber evidence="15">2.7.1.26</ecNumber>
        </recommendedName>
        <alternativeName>
            <fullName evidence="15">Flavokinase</fullName>
        </alternativeName>
    </domain>
    <domain>
        <recommendedName>
            <fullName evidence="15">FMN adenylyltransferase</fullName>
            <ecNumber evidence="15">2.7.7.2</ecNumber>
        </recommendedName>
        <alternativeName>
            <fullName evidence="15">FAD pyrophosphorylase</fullName>
        </alternativeName>
        <alternativeName>
            <fullName evidence="15">FAD synthase</fullName>
        </alternativeName>
    </domain>
</protein>
<dbReference type="Gene3D" id="2.40.30.30">
    <property type="entry name" value="Riboflavin kinase-like"/>
    <property type="match status" value="1"/>
</dbReference>
<evidence type="ECO:0000256" key="14">
    <source>
        <dbReference type="ARBA" id="ARBA00049494"/>
    </source>
</evidence>
<dbReference type="EC" id="2.7.1.26" evidence="15"/>
<dbReference type="InterPro" id="IPR015864">
    <property type="entry name" value="FAD_synthase"/>
</dbReference>
<keyword evidence="11 15" id="KW-0067">ATP-binding</keyword>
<dbReference type="InterPro" id="IPR014729">
    <property type="entry name" value="Rossmann-like_a/b/a_fold"/>
</dbReference>
<dbReference type="SMART" id="SM00904">
    <property type="entry name" value="Flavokinase"/>
    <property type="match status" value="1"/>
</dbReference>
<keyword evidence="8 15" id="KW-0547">Nucleotide-binding</keyword>
<dbReference type="EMBL" id="PVWO01000031">
    <property type="protein sequence ID" value="PSB58546.1"/>
    <property type="molecule type" value="Genomic_DNA"/>
</dbReference>
<evidence type="ECO:0000313" key="17">
    <source>
        <dbReference type="EMBL" id="PSB58546.1"/>
    </source>
</evidence>
<feature type="domain" description="Riboflavin kinase" evidence="16">
    <location>
        <begin position="178"/>
        <end position="303"/>
    </location>
</feature>
<keyword evidence="12" id="KW-0511">Multifunctional enzyme</keyword>
<dbReference type="GO" id="GO:0006747">
    <property type="term" value="P:FAD biosynthetic process"/>
    <property type="evidence" value="ECO:0007669"/>
    <property type="project" value="UniProtKB-UniRule"/>
</dbReference>
<comment type="catalytic activity">
    <reaction evidence="13 15">
        <text>riboflavin + ATP = FMN + ADP + H(+)</text>
        <dbReference type="Rhea" id="RHEA:14357"/>
        <dbReference type="ChEBI" id="CHEBI:15378"/>
        <dbReference type="ChEBI" id="CHEBI:30616"/>
        <dbReference type="ChEBI" id="CHEBI:57986"/>
        <dbReference type="ChEBI" id="CHEBI:58210"/>
        <dbReference type="ChEBI" id="CHEBI:456216"/>
        <dbReference type="EC" id="2.7.1.26"/>
    </reaction>
</comment>
<reference evidence="17 18" key="1">
    <citation type="submission" date="2018-03" db="EMBL/GenBank/DDBJ databases">
        <title>The ancient ancestry and fast evolution of plastids.</title>
        <authorList>
            <person name="Moore K.R."/>
            <person name="Magnabosco C."/>
            <person name="Momper L."/>
            <person name="Gold D.A."/>
            <person name="Bosak T."/>
            <person name="Fournier G.P."/>
        </authorList>
    </citation>
    <scope>NUCLEOTIDE SEQUENCE [LARGE SCALE GENOMIC DNA]</scope>
    <source>
        <strain evidence="17 18">CCALA 037</strain>
    </source>
</reference>
<dbReference type="InterPro" id="IPR002606">
    <property type="entry name" value="Riboflavin_kinase_bac"/>
</dbReference>